<dbReference type="Pfam" id="PF00083">
    <property type="entry name" value="Sugar_tr"/>
    <property type="match status" value="1"/>
</dbReference>
<keyword evidence="6" id="KW-1185">Reference proteome</keyword>
<evidence type="ECO:0000256" key="1">
    <source>
        <dbReference type="ARBA" id="ARBA00004141"/>
    </source>
</evidence>
<keyword evidence="3" id="KW-1133">Transmembrane helix</keyword>
<evidence type="ECO:0000256" key="2">
    <source>
        <dbReference type="ARBA" id="ARBA00022692"/>
    </source>
</evidence>
<dbReference type="GO" id="GO:0016020">
    <property type="term" value="C:membrane"/>
    <property type="evidence" value="ECO:0007669"/>
    <property type="project" value="UniProtKB-SubCell"/>
</dbReference>
<dbReference type="PANTHER" id="PTHR48022">
    <property type="entry name" value="PLASTIDIC GLUCOSE TRANSPORTER 4"/>
    <property type="match status" value="1"/>
</dbReference>
<dbReference type="Gene3D" id="1.20.1250.20">
    <property type="entry name" value="MFS general substrate transporter like domains"/>
    <property type="match status" value="1"/>
</dbReference>
<evidence type="ECO:0008006" key="7">
    <source>
        <dbReference type="Google" id="ProtNLM"/>
    </source>
</evidence>
<dbReference type="InterPro" id="IPR005828">
    <property type="entry name" value="MFS_sugar_transport-like"/>
</dbReference>
<dbReference type="InterPro" id="IPR036259">
    <property type="entry name" value="MFS_trans_sf"/>
</dbReference>
<evidence type="ECO:0000256" key="4">
    <source>
        <dbReference type="ARBA" id="ARBA00023136"/>
    </source>
</evidence>
<gene>
    <name evidence="5" type="ORF">IEQ34_025146</name>
</gene>
<dbReference type="Proteomes" id="UP000775213">
    <property type="component" value="Unassembled WGS sequence"/>
</dbReference>
<name>A0AAV7FRU7_DENCH</name>
<protein>
    <recommendedName>
        <fullName evidence="7">Major facilitator superfamily (MFS) profile domain-containing protein</fullName>
    </recommendedName>
</protein>
<evidence type="ECO:0000313" key="6">
    <source>
        <dbReference type="Proteomes" id="UP000775213"/>
    </source>
</evidence>
<dbReference type="InterPro" id="IPR050360">
    <property type="entry name" value="MFS_Sugar_Transporters"/>
</dbReference>
<comment type="caution">
    <text evidence="5">The sequence shown here is derived from an EMBL/GenBank/DDBJ whole genome shotgun (WGS) entry which is preliminary data.</text>
</comment>
<reference evidence="5 6" key="1">
    <citation type="journal article" date="2021" name="Hortic Res">
        <title>Chromosome-scale assembly of the Dendrobium chrysotoxum genome enhances the understanding of orchid evolution.</title>
        <authorList>
            <person name="Zhang Y."/>
            <person name="Zhang G.Q."/>
            <person name="Zhang D."/>
            <person name="Liu X.D."/>
            <person name="Xu X.Y."/>
            <person name="Sun W.H."/>
            <person name="Yu X."/>
            <person name="Zhu X."/>
            <person name="Wang Z.W."/>
            <person name="Zhao X."/>
            <person name="Zhong W.Y."/>
            <person name="Chen H."/>
            <person name="Yin W.L."/>
            <person name="Huang T."/>
            <person name="Niu S.C."/>
            <person name="Liu Z.J."/>
        </authorList>
    </citation>
    <scope>NUCLEOTIDE SEQUENCE [LARGE SCALE GENOMIC DNA]</scope>
    <source>
        <strain evidence="5">Lindl</strain>
    </source>
</reference>
<proteinExistence type="predicted"/>
<organism evidence="5 6">
    <name type="scientific">Dendrobium chrysotoxum</name>
    <name type="common">Orchid</name>
    <dbReference type="NCBI Taxonomy" id="161865"/>
    <lineage>
        <taxon>Eukaryota</taxon>
        <taxon>Viridiplantae</taxon>
        <taxon>Streptophyta</taxon>
        <taxon>Embryophyta</taxon>
        <taxon>Tracheophyta</taxon>
        <taxon>Spermatophyta</taxon>
        <taxon>Magnoliopsida</taxon>
        <taxon>Liliopsida</taxon>
        <taxon>Asparagales</taxon>
        <taxon>Orchidaceae</taxon>
        <taxon>Epidendroideae</taxon>
        <taxon>Malaxideae</taxon>
        <taxon>Dendrobiinae</taxon>
        <taxon>Dendrobium</taxon>
    </lineage>
</organism>
<keyword evidence="2" id="KW-0812">Transmembrane</keyword>
<sequence length="159" mass="17697">MSTTQLFVPKLLDIQTNLDLELTFVMVHTWTASVQTHVCGQWNVPVVAACSFGCCMDVHFNHWYCRFRKQPKRSTCFSRSRLLVRCRICLNLGTSSLVVCGEIFPLAIRAKAFSLCTASNWLWNFGIGYATPYLVDSGPGKAGLATKVFFIWAGTCSAA</sequence>
<dbReference type="PANTHER" id="PTHR48022:SF17">
    <property type="entry name" value="HEXOSE TRANSPORTER"/>
    <property type="match status" value="1"/>
</dbReference>
<keyword evidence="4" id="KW-0472">Membrane</keyword>
<comment type="subcellular location">
    <subcellularLocation>
        <location evidence="1">Membrane</location>
        <topology evidence="1">Multi-pass membrane protein</topology>
    </subcellularLocation>
</comment>
<accession>A0AAV7FRU7</accession>
<dbReference type="EMBL" id="JAGFBR010000282">
    <property type="protein sequence ID" value="KAH0446018.1"/>
    <property type="molecule type" value="Genomic_DNA"/>
</dbReference>
<evidence type="ECO:0000256" key="3">
    <source>
        <dbReference type="ARBA" id="ARBA00022989"/>
    </source>
</evidence>
<evidence type="ECO:0000313" key="5">
    <source>
        <dbReference type="EMBL" id="KAH0446018.1"/>
    </source>
</evidence>
<dbReference type="GO" id="GO:0005351">
    <property type="term" value="F:carbohydrate:proton symporter activity"/>
    <property type="evidence" value="ECO:0007669"/>
    <property type="project" value="TreeGrafter"/>
</dbReference>
<dbReference type="AlphaFoldDB" id="A0AAV7FRU7"/>